<dbReference type="STRING" id="1798407.A3A16_02160"/>
<evidence type="ECO:0000313" key="1">
    <source>
        <dbReference type="EMBL" id="OGY65847.1"/>
    </source>
</evidence>
<comment type="caution">
    <text evidence="1">The sequence shown here is derived from an EMBL/GenBank/DDBJ whole genome shotgun (WGS) entry which is preliminary data.</text>
</comment>
<sequence length="185" mass="20484">MTPEELEKNNQGQHLLGRSFHKAAGLTGKIFMDRIPLPTPNRPNPLLVVSSKFISLAKQCGLLNVDFSSIDLDYCVDLFDPPADDLYWRYDFDDGSNVLGDHPQVVLASCQKAKRAPATVTEGLAIVREHRGALFHHWVELPGTTHYISDTPALVIHKGTTFLTCLDRRKGTPQVKFGSATFAAQ</sequence>
<name>A0A1G1ZPV2_9BACT</name>
<evidence type="ECO:0000313" key="2">
    <source>
        <dbReference type="Proteomes" id="UP000177942"/>
    </source>
</evidence>
<proteinExistence type="predicted"/>
<dbReference type="AlphaFoldDB" id="A0A1G1ZPV2"/>
<dbReference type="EMBL" id="MHJJ01000006">
    <property type="protein sequence ID" value="OGY65847.1"/>
    <property type="molecule type" value="Genomic_DNA"/>
</dbReference>
<dbReference type="Pfam" id="PF18959">
    <property type="entry name" value="DUF5701"/>
    <property type="match status" value="1"/>
</dbReference>
<dbReference type="Proteomes" id="UP000177942">
    <property type="component" value="Unassembled WGS sequence"/>
</dbReference>
<gene>
    <name evidence="1" type="ORF">A3A16_02160</name>
</gene>
<reference evidence="1 2" key="1">
    <citation type="journal article" date="2016" name="Nat. Commun.">
        <title>Thousands of microbial genomes shed light on interconnected biogeochemical processes in an aquifer system.</title>
        <authorList>
            <person name="Anantharaman K."/>
            <person name="Brown C.T."/>
            <person name="Hug L.A."/>
            <person name="Sharon I."/>
            <person name="Castelle C.J."/>
            <person name="Probst A.J."/>
            <person name="Thomas B.C."/>
            <person name="Singh A."/>
            <person name="Wilkins M.J."/>
            <person name="Karaoz U."/>
            <person name="Brodie E.L."/>
            <person name="Williams K.H."/>
            <person name="Hubbard S.S."/>
            <person name="Banfield J.F."/>
        </authorList>
    </citation>
    <scope>NUCLEOTIDE SEQUENCE [LARGE SCALE GENOMIC DNA]</scope>
</reference>
<accession>A0A1G1ZPV2</accession>
<dbReference type="InterPro" id="IPR043755">
    <property type="entry name" value="DUF5701"/>
</dbReference>
<protein>
    <submittedName>
        <fullName evidence="1">Uncharacterized protein</fullName>
    </submittedName>
</protein>
<organism evidence="1 2">
    <name type="scientific">Candidatus Harrisonbacteria bacterium RIFCSPLOWO2_01_FULL_44_18</name>
    <dbReference type="NCBI Taxonomy" id="1798407"/>
    <lineage>
        <taxon>Bacteria</taxon>
        <taxon>Candidatus Harrisoniibacteriota</taxon>
    </lineage>
</organism>